<name>A0AAU7VU83_9MICO</name>
<sequence>MSNPEGLINSMDPVDGAFVFPTDVEQPETQGDEPLEAELGEDGQGDLAAEDEGGPHSGDAPTDLRTSE</sequence>
<evidence type="ECO:0000313" key="2">
    <source>
        <dbReference type="EMBL" id="XBX77069.1"/>
    </source>
</evidence>
<dbReference type="AlphaFoldDB" id="A0AAU7VU83"/>
<proteinExistence type="predicted"/>
<dbReference type="RefSeq" id="WP_282215256.1">
    <property type="nucleotide sequence ID" value="NZ_CP158357.1"/>
</dbReference>
<dbReference type="EMBL" id="CP158357">
    <property type="protein sequence ID" value="XBX77069.1"/>
    <property type="molecule type" value="Genomic_DNA"/>
</dbReference>
<feature type="compositionally biased region" description="Acidic residues" evidence="1">
    <location>
        <begin position="30"/>
        <end position="52"/>
    </location>
</feature>
<reference evidence="2" key="1">
    <citation type="submission" date="2024-06" db="EMBL/GenBank/DDBJ databases">
        <title>Draft genome sequence of Microbacterium sp. strain A8/3-1, isolated from Oxytropis tragacanthoides Fisch. ex DC. Root nodules in the Altai region of Russia.</title>
        <authorList>
            <person name="Sazanova A."/>
            <person name="Guro P."/>
            <person name="Kuznetsova I."/>
            <person name="Belimov A."/>
            <person name="Safronova V."/>
        </authorList>
    </citation>
    <scope>NUCLEOTIDE SEQUENCE</scope>
    <source>
        <strain evidence="2">A8/3-1</strain>
    </source>
</reference>
<evidence type="ECO:0000256" key="1">
    <source>
        <dbReference type="SAM" id="MobiDB-lite"/>
    </source>
</evidence>
<gene>
    <name evidence="2" type="ORF">ABS642_14240</name>
</gene>
<protein>
    <submittedName>
        <fullName evidence="2">Uncharacterized protein</fullName>
    </submittedName>
</protein>
<feature type="region of interest" description="Disordered" evidence="1">
    <location>
        <begin position="1"/>
        <end position="68"/>
    </location>
</feature>
<organism evidence="2">
    <name type="scientific">Microbacterium sp. A8/3-1</name>
    <dbReference type="NCBI Taxonomy" id="3160749"/>
    <lineage>
        <taxon>Bacteria</taxon>
        <taxon>Bacillati</taxon>
        <taxon>Actinomycetota</taxon>
        <taxon>Actinomycetes</taxon>
        <taxon>Micrococcales</taxon>
        <taxon>Microbacteriaceae</taxon>
        <taxon>Microbacterium</taxon>
    </lineage>
</organism>
<accession>A0AAU7VU83</accession>